<name>A0A3M7L039_AUXPR</name>
<evidence type="ECO:0000259" key="2">
    <source>
        <dbReference type="PROSITE" id="PS50076"/>
    </source>
</evidence>
<feature type="region of interest" description="Disordered" evidence="1">
    <location>
        <begin position="381"/>
        <end position="420"/>
    </location>
</feature>
<dbReference type="Pfam" id="PF00226">
    <property type="entry name" value="DnaJ"/>
    <property type="match status" value="1"/>
</dbReference>
<evidence type="ECO:0000313" key="4">
    <source>
        <dbReference type="Proteomes" id="UP000279271"/>
    </source>
</evidence>
<dbReference type="Gene3D" id="1.10.287.110">
    <property type="entry name" value="DnaJ domain"/>
    <property type="match status" value="1"/>
</dbReference>
<dbReference type="SMART" id="SM00271">
    <property type="entry name" value="DnaJ"/>
    <property type="match status" value="1"/>
</dbReference>
<dbReference type="PROSITE" id="PS50076">
    <property type="entry name" value="DNAJ_2"/>
    <property type="match status" value="1"/>
</dbReference>
<dbReference type="SUPFAM" id="SSF46565">
    <property type="entry name" value="Chaperone J-domain"/>
    <property type="match status" value="1"/>
</dbReference>
<dbReference type="EMBL" id="QOKY01000172">
    <property type="protein sequence ID" value="RMZ54922.1"/>
    <property type="molecule type" value="Genomic_DNA"/>
</dbReference>
<protein>
    <recommendedName>
        <fullName evidence="2">J domain-containing protein</fullName>
    </recommendedName>
</protein>
<evidence type="ECO:0000313" key="3">
    <source>
        <dbReference type="EMBL" id="RMZ54922.1"/>
    </source>
</evidence>
<gene>
    <name evidence="3" type="ORF">APUTEX25_000439</name>
</gene>
<dbReference type="InterPro" id="IPR001623">
    <property type="entry name" value="DnaJ_domain"/>
</dbReference>
<sequence length="510" mass="58014">MGGRLQAARMGFWQPSASLMEVPRDEVQHPISHRTELLRWQRQSWLAPWNVLAEGTWRLRSAYLPFWSFRGSATVHWTANVTSGGGFTSCQHWSGSSPVSFGPWEPSSLIYASYRYRRDYVAALPHLGWERQLRREPWAAACEPGRLPGLSPEADPPDMKQAIAWELAVQAMTEDQSRRGREELSARLEPGSSVAHIHARLSFRERSAQLVFLPVHAIAYAWGETFNVHSERVPDTYMALVSGGPVHVAGQRHYSRVRCCGLAAAATALGGSLASWASGVMSRLGPAQAERMAEDQRMREEEGDLDRALGYGIGPMAAGSDEQEVTLVALLTATEWRRWESYDRRRWEEHKRRAWAEDLWLAQARRRRERRELASRMAAADARAAADEERERRRSMKYGPSSRHNRMHSQRPHFSGGHRAGGRSDFLGYYAALDLQLSGGPVTTDEIRRAFRRAALRSHPDHQAHQQQQQGRTLSNKEARERFHRVRAAYEVLRDPQKRAQYDAGQRPDE</sequence>
<feature type="domain" description="J" evidence="2">
    <location>
        <begin position="428"/>
        <end position="506"/>
    </location>
</feature>
<proteinExistence type="predicted"/>
<organism evidence="3 4">
    <name type="scientific">Auxenochlorella protothecoides</name>
    <name type="common">Green microalga</name>
    <name type="synonym">Chlorella protothecoides</name>
    <dbReference type="NCBI Taxonomy" id="3075"/>
    <lineage>
        <taxon>Eukaryota</taxon>
        <taxon>Viridiplantae</taxon>
        <taxon>Chlorophyta</taxon>
        <taxon>core chlorophytes</taxon>
        <taxon>Trebouxiophyceae</taxon>
        <taxon>Chlorellales</taxon>
        <taxon>Chlorellaceae</taxon>
        <taxon>Auxenochlorella</taxon>
    </lineage>
</organism>
<dbReference type="PANTHER" id="PTHR43948:SF10">
    <property type="entry name" value="MRJ, ISOFORM E"/>
    <property type="match status" value="1"/>
</dbReference>
<dbReference type="InterPro" id="IPR018253">
    <property type="entry name" value="DnaJ_domain_CS"/>
</dbReference>
<evidence type="ECO:0000256" key="1">
    <source>
        <dbReference type="SAM" id="MobiDB-lite"/>
    </source>
</evidence>
<accession>A0A3M7L039</accession>
<comment type="caution">
    <text evidence="3">The sequence shown here is derived from an EMBL/GenBank/DDBJ whole genome shotgun (WGS) entry which is preliminary data.</text>
</comment>
<dbReference type="InterPro" id="IPR036869">
    <property type="entry name" value="J_dom_sf"/>
</dbReference>
<reference evidence="4" key="1">
    <citation type="journal article" date="2018" name="Algal Res.">
        <title>Characterization of plant carbon substrate utilization by Auxenochlorella protothecoides.</title>
        <authorList>
            <person name="Vogler B.W."/>
            <person name="Starkenburg S.R."/>
            <person name="Sudasinghe N."/>
            <person name="Schambach J.Y."/>
            <person name="Rollin J.A."/>
            <person name="Pattathil S."/>
            <person name="Barry A.N."/>
        </authorList>
    </citation>
    <scope>NUCLEOTIDE SEQUENCE [LARGE SCALE GENOMIC DNA]</scope>
    <source>
        <strain evidence="4">UTEX 25</strain>
    </source>
</reference>
<dbReference type="AlphaFoldDB" id="A0A3M7L039"/>
<feature type="region of interest" description="Disordered" evidence="1">
    <location>
        <begin position="457"/>
        <end position="477"/>
    </location>
</feature>
<dbReference type="PROSITE" id="PS00636">
    <property type="entry name" value="DNAJ_1"/>
    <property type="match status" value="1"/>
</dbReference>
<dbReference type="PANTHER" id="PTHR43948">
    <property type="entry name" value="DNAJ HOMOLOG SUBFAMILY B"/>
    <property type="match status" value="1"/>
</dbReference>
<dbReference type="Proteomes" id="UP000279271">
    <property type="component" value="Unassembled WGS sequence"/>
</dbReference>